<dbReference type="GO" id="GO:0019887">
    <property type="term" value="F:protein kinase regulator activity"/>
    <property type="evidence" value="ECO:0007669"/>
    <property type="project" value="TreeGrafter"/>
</dbReference>
<dbReference type="GO" id="GO:0006417">
    <property type="term" value="P:regulation of translation"/>
    <property type="evidence" value="ECO:0007669"/>
    <property type="project" value="TreeGrafter"/>
</dbReference>
<evidence type="ECO:0000256" key="1">
    <source>
        <dbReference type="ARBA" id="ARBA00022737"/>
    </source>
</evidence>
<keyword evidence="1" id="KW-0677">Repeat</keyword>
<gene>
    <name evidence="2" type="ORF">ACCB13833</name>
</gene>
<dbReference type="GO" id="GO:0005829">
    <property type="term" value="C:cytosol"/>
    <property type="evidence" value="ECO:0007669"/>
    <property type="project" value="TreeGrafter"/>
</dbReference>
<organism evidence="2">
    <name type="scientific">Apis cerana</name>
    <name type="common">Indian honeybee</name>
    <dbReference type="NCBI Taxonomy" id="7461"/>
    <lineage>
        <taxon>Eukaryota</taxon>
        <taxon>Metazoa</taxon>
        <taxon>Ecdysozoa</taxon>
        <taxon>Arthropoda</taxon>
        <taxon>Hexapoda</taxon>
        <taxon>Insecta</taxon>
        <taxon>Pterygota</taxon>
        <taxon>Neoptera</taxon>
        <taxon>Endopterygota</taxon>
        <taxon>Hymenoptera</taxon>
        <taxon>Apocrita</taxon>
        <taxon>Aculeata</taxon>
        <taxon>Apoidea</taxon>
        <taxon>Anthophila</taxon>
        <taxon>Apidae</taxon>
        <taxon>Apis</taxon>
    </lineage>
</organism>
<name>V9IMM5_APICE</name>
<sequence>MKRESKVYSFKEQQEELQLRRELYEKRKKEGKIKEPKLTPKQEEILKTQMAKESTIRKRLTELKLKIDNVISLTICSMHGNGQELSFYLKDLLPPILKNLESPLAAPAMSDLYIRLKEIIKINNPVLSNVVAHVTLRQLQPQCDLNHAWEEENLDSAVKRTLNLLHTTAIKQKKLFTAPTFCYIFPFIKKLYYPIKMII</sequence>
<proteinExistence type="evidence at transcript level"/>
<protein>
    <submittedName>
        <fullName evidence="2">Translational activator GCN1</fullName>
    </submittedName>
</protein>
<dbReference type="GO" id="GO:0034198">
    <property type="term" value="P:cellular response to amino acid starvation"/>
    <property type="evidence" value="ECO:0007669"/>
    <property type="project" value="TreeGrafter"/>
</dbReference>
<dbReference type="AlphaFoldDB" id="V9IMM5"/>
<reference evidence="2" key="1">
    <citation type="submission" date="2011-11" db="EMBL/GenBank/DDBJ databases">
        <title>Decoding the brain transcriptome of the Eastern honeybee (Apis cerana) based on pyrosequencing.</title>
        <authorList>
            <person name="Sun L."/>
            <person name="Zheng H."/>
            <person name="Wang Y."/>
            <person name="Xie X."/>
            <person name="Zhu Y."/>
            <person name="Gu W."/>
            <person name="Wang S."/>
        </authorList>
    </citation>
    <scope>NUCLEOTIDE SEQUENCE</scope>
    <source>
        <tissue evidence="2">Brain</tissue>
    </source>
</reference>
<dbReference type="PANTHER" id="PTHR23346:SF7">
    <property type="entry name" value="STALLED RIBOSOME SENSOR GCN1"/>
    <property type="match status" value="1"/>
</dbReference>
<dbReference type="PANTHER" id="PTHR23346">
    <property type="entry name" value="TRANSLATIONAL ACTIVATOR GCN1-RELATED"/>
    <property type="match status" value="1"/>
</dbReference>
<accession>V9IMM5</accession>
<evidence type="ECO:0000313" key="2">
    <source>
        <dbReference type="EMBL" id="AEY61739.1"/>
    </source>
</evidence>
<dbReference type="EMBL" id="JR052612">
    <property type="protein sequence ID" value="AEY61739.1"/>
    <property type="molecule type" value="mRNA"/>
</dbReference>